<keyword evidence="1" id="KW-1133">Transmembrane helix</keyword>
<protein>
    <recommendedName>
        <fullName evidence="4">Histidine kinase</fullName>
    </recommendedName>
</protein>
<feature type="transmembrane region" description="Helical" evidence="1">
    <location>
        <begin position="41"/>
        <end position="60"/>
    </location>
</feature>
<feature type="transmembrane region" description="Helical" evidence="1">
    <location>
        <begin position="12"/>
        <end position="29"/>
    </location>
</feature>
<evidence type="ECO:0000313" key="2">
    <source>
        <dbReference type="EMBL" id="TDS06563.1"/>
    </source>
</evidence>
<keyword evidence="1" id="KW-0472">Membrane</keyword>
<sequence>MTDIYLRFRSGMSPLLHLASWIIYLYTSYCLNESKYGTGSLVVLIFPLYAVTFYSIYFFLKYLIDFHRPLHAAAGLLMFLISILPITYFYINLLLPALGVHIQDRSVPFRWSEFIRSTYLGVFRIGIYALIAYLITLIFKGARLLRIFKRRIRRLKFGMLGTQLTSHTQYDLLHKLMGRFAEDREKFEQYVEWLADIQGYTATSVDRRFVPLASELEQTEHLALMLQPTYFSDNPDWLYVVGDIDKAVVPPMMLVMLVENACKYTDFSHPDAVKMTVQSLDDVLHISCVNTIGSIRARNSLGLGNTILKARLEALFGREASHRSFEEQGRYTVHISMHFKNN</sequence>
<dbReference type="PANTHER" id="PTHR34220">
    <property type="entry name" value="SENSOR HISTIDINE KINASE YPDA"/>
    <property type="match status" value="1"/>
</dbReference>
<gene>
    <name evidence="2" type="ORF">B0I21_1163</name>
</gene>
<evidence type="ECO:0000313" key="3">
    <source>
        <dbReference type="Proteomes" id="UP000294752"/>
    </source>
</evidence>
<evidence type="ECO:0000256" key="1">
    <source>
        <dbReference type="SAM" id="Phobius"/>
    </source>
</evidence>
<feature type="transmembrane region" description="Helical" evidence="1">
    <location>
        <begin position="72"/>
        <end position="91"/>
    </location>
</feature>
<name>A0A4R7CU77_9SPHI</name>
<reference evidence="2 3" key="1">
    <citation type="submission" date="2019-03" db="EMBL/GenBank/DDBJ databases">
        <title>Genomic Encyclopedia of Type Strains, Phase III (KMG-III): the genomes of soil and plant-associated and newly described type strains.</title>
        <authorList>
            <person name="Whitman W."/>
        </authorList>
    </citation>
    <scope>NUCLEOTIDE SEQUENCE [LARGE SCALE GENOMIC DNA]</scope>
    <source>
        <strain evidence="2 3">CGMCC 1.12801</strain>
    </source>
</reference>
<dbReference type="OrthoDB" id="9792992at2"/>
<organism evidence="2 3">
    <name type="scientific">Sphingobacterium paludis</name>
    <dbReference type="NCBI Taxonomy" id="1476465"/>
    <lineage>
        <taxon>Bacteria</taxon>
        <taxon>Pseudomonadati</taxon>
        <taxon>Bacteroidota</taxon>
        <taxon>Sphingobacteriia</taxon>
        <taxon>Sphingobacteriales</taxon>
        <taxon>Sphingobacteriaceae</taxon>
        <taxon>Sphingobacterium</taxon>
    </lineage>
</organism>
<dbReference type="PANTHER" id="PTHR34220:SF7">
    <property type="entry name" value="SENSOR HISTIDINE KINASE YPDA"/>
    <property type="match status" value="1"/>
</dbReference>
<dbReference type="AlphaFoldDB" id="A0A4R7CU77"/>
<evidence type="ECO:0008006" key="4">
    <source>
        <dbReference type="Google" id="ProtNLM"/>
    </source>
</evidence>
<dbReference type="RefSeq" id="WP_133642188.1">
    <property type="nucleotide sequence ID" value="NZ_SNZV01000016.1"/>
</dbReference>
<accession>A0A4R7CU77</accession>
<dbReference type="EMBL" id="SNZV01000016">
    <property type="protein sequence ID" value="TDS06563.1"/>
    <property type="molecule type" value="Genomic_DNA"/>
</dbReference>
<keyword evidence="3" id="KW-1185">Reference proteome</keyword>
<dbReference type="Proteomes" id="UP000294752">
    <property type="component" value="Unassembled WGS sequence"/>
</dbReference>
<comment type="caution">
    <text evidence="2">The sequence shown here is derived from an EMBL/GenBank/DDBJ whole genome shotgun (WGS) entry which is preliminary data.</text>
</comment>
<keyword evidence="1" id="KW-0812">Transmembrane</keyword>
<proteinExistence type="predicted"/>
<dbReference type="InterPro" id="IPR050640">
    <property type="entry name" value="Bact_2-comp_sensor_kinase"/>
</dbReference>
<feature type="transmembrane region" description="Helical" evidence="1">
    <location>
        <begin position="125"/>
        <end position="145"/>
    </location>
</feature>